<evidence type="ECO:0000256" key="2">
    <source>
        <dbReference type="ARBA" id="ARBA00022475"/>
    </source>
</evidence>
<feature type="transmembrane region" description="Helical" evidence="6">
    <location>
        <begin position="59"/>
        <end position="78"/>
    </location>
</feature>
<organism evidence="7 8">
    <name type="scientific">Sphingomonas limnosediminicola</name>
    <dbReference type="NCBI Taxonomy" id="940133"/>
    <lineage>
        <taxon>Bacteria</taxon>
        <taxon>Pseudomonadati</taxon>
        <taxon>Pseudomonadota</taxon>
        <taxon>Alphaproteobacteria</taxon>
        <taxon>Sphingomonadales</taxon>
        <taxon>Sphingomonadaceae</taxon>
        <taxon>Sphingomonas</taxon>
    </lineage>
</organism>
<keyword evidence="5 6" id="KW-0472">Membrane</keyword>
<reference evidence="8" key="1">
    <citation type="journal article" date="2019" name="Int. J. Syst. Evol. Microbiol.">
        <title>The Global Catalogue of Microorganisms (GCM) 10K type strain sequencing project: providing services to taxonomists for standard genome sequencing and annotation.</title>
        <authorList>
            <consortium name="The Broad Institute Genomics Platform"/>
            <consortium name="The Broad Institute Genome Sequencing Center for Infectious Disease"/>
            <person name="Wu L."/>
            <person name="Ma J."/>
        </authorList>
    </citation>
    <scope>NUCLEOTIDE SEQUENCE [LARGE SCALE GENOMIC DNA]</scope>
    <source>
        <strain evidence="8">JCM 17543</strain>
    </source>
</reference>
<evidence type="ECO:0008006" key="9">
    <source>
        <dbReference type="Google" id="ProtNLM"/>
    </source>
</evidence>
<evidence type="ECO:0000256" key="1">
    <source>
        <dbReference type="ARBA" id="ARBA00004651"/>
    </source>
</evidence>
<feature type="transmembrane region" description="Helical" evidence="6">
    <location>
        <begin position="439"/>
        <end position="461"/>
    </location>
</feature>
<feature type="transmembrane region" description="Helical" evidence="6">
    <location>
        <begin position="165"/>
        <end position="182"/>
    </location>
</feature>
<feature type="transmembrane region" description="Helical" evidence="6">
    <location>
        <begin position="133"/>
        <end position="153"/>
    </location>
</feature>
<comment type="caution">
    <text evidence="7">The sequence shown here is derived from an EMBL/GenBank/DDBJ whole genome shotgun (WGS) entry which is preliminary data.</text>
</comment>
<feature type="transmembrane region" description="Helical" evidence="6">
    <location>
        <begin position="99"/>
        <end position="121"/>
    </location>
</feature>
<dbReference type="PANTHER" id="PTHR30250:SF11">
    <property type="entry name" value="O-ANTIGEN TRANSPORTER-RELATED"/>
    <property type="match status" value="1"/>
</dbReference>
<dbReference type="InterPro" id="IPR050833">
    <property type="entry name" value="Poly_Biosynth_Transport"/>
</dbReference>
<evidence type="ECO:0000313" key="7">
    <source>
        <dbReference type="EMBL" id="GAA3899156.1"/>
    </source>
</evidence>
<feature type="transmembrane region" description="Helical" evidence="6">
    <location>
        <begin position="188"/>
        <end position="208"/>
    </location>
</feature>
<keyword evidence="4 6" id="KW-1133">Transmembrane helix</keyword>
<protein>
    <recommendedName>
        <fullName evidence="9">Polysaccharide biosynthesis protein</fullName>
    </recommendedName>
</protein>
<gene>
    <name evidence="7" type="ORF">GCM10022276_17530</name>
</gene>
<feature type="transmembrane region" description="Helical" evidence="6">
    <location>
        <begin position="345"/>
        <end position="368"/>
    </location>
</feature>
<evidence type="ECO:0000313" key="8">
    <source>
        <dbReference type="Proteomes" id="UP001500827"/>
    </source>
</evidence>
<keyword evidence="2" id="KW-1003">Cell membrane</keyword>
<proteinExistence type="predicted"/>
<evidence type="ECO:0000256" key="6">
    <source>
        <dbReference type="SAM" id="Phobius"/>
    </source>
</evidence>
<accession>A0ABP7LGH0</accession>
<feature type="transmembrane region" description="Helical" evidence="6">
    <location>
        <begin position="308"/>
        <end position="325"/>
    </location>
</feature>
<evidence type="ECO:0000256" key="4">
    <source>
        <dbReference type="ARBA" id="ARBA00022989"/>
    </source>
</evidence>
<feature type="transmembrane region" description="Helical" evidence="6">
    <location>
        <begin position="375"/>
        <end position="394"/>
    </location>
</feature>
<name>A0ABP7LGH0_9SPHN</name>
<feature type="transmembrane region" description="Helical" evidence="6">
    <location>
        <begin position="406"/>
        <end position="427"/>
    </location>
</feature>
<keyword evidence="3 6" id="KW-0812">Transmembrane</keyword>
<dbReference type="Proteomes" id="UP001500827">
    <property type="component" value="Unassembled WGS sequence"/>
</dbReference>
<feature type="transmembrane region" description="Helical" evidence="6">
    <location>
        <begin position="467"/>
        <end position="488"/>
    </location>
</feature>
<evidence type="ECO:0000256" key="5">
    <source>
        <dbReference type="ARBA" id="ARBA00023136"/>
    </source>
</evidence>
<keyword evidence="8" id="KW-1185">Reference proteome</keyword>
<feature type="transmembrane region" description="Helical" evidence="6">
    <location>
        <begin position="28"/>
        <end position="47"/>
    </location>
</feature>
<sequence>MTDAPRTAATVDQTPDADMATLARGGRLNIFGFVLRLAARLPFLFIAGRVYGASELGRFAYAVLVVEFAAQIAALGLRRGLAQLLANAKKPQACVVADAMLVAAIGSVIGMTILIAFPRAMYPTTRISGMDHLLAITVIAIAWTDIALAALAYNHDVASTVRARSIVEPWTISIVAFIWSYISIDDGLIISYVFSMVAAMIAALIPLFRCYGVPHGWRPDLKTAWSTAARNVPLAAADAVEWASRRIDLAVLGAFMPAAFVGIYYVAQQVATLPAKLKTSFEPVLGPAIVRRLATGDLPGIAKQVRQVTYWIIAAQAGIALALGIPGRAVMALVGSGFTGGTATLGFLLAAEVIAAAAVVSEAALIYVARKRNMLISLIMLAIEAGLAAALILIMKGQGFPQAFQATGPAIALCVALGFASLAKSWLLKRKLREPVSGWRWSIAWAAAAAVVVGAPIRLFLPEMLQLIIGIPMTLGAFGIVLWTKGFGPEDRELFKLRKDEVQELRDAEARDQLEDDIV</sequence>
<dbReference type="PANTHER" id="PTHR30250">
    <property type="entry name" value="PST FAMILY PREDICTED COLANIC ACID TRANSPORTER"/>
    <property type="match status" value="1"/>
</dbReference>
<comment type="subcellular location">
    <subcellularLocation>
        <location evidence="1">Cell membrane</location>
        <topology evidence="1">Multi-pass membrane protein</topology>
    </subcellularLocation>
</comment>
<evidence type="ECO:0000256" key="3">
    <source>
        <dbReference type="ARBA" id="ARBA00022692"/>
    </source>
</evidence>
<dbReference type="EMBL" id="BAABBM010000001">
    <property type="protein sequence ID" value="GAA3899156.1"/>
    <property type="molecule type" value="Genomic_DNA"/>
</dbReference>